<organism evidence="1 2">
    <name type="scientific">Phytophthora pseudosyringae</name>
    <dbReference type="NCBI Taxonomy" id="221518"/>
    <lineage>
        <taxon>Eukaryota</taxon>
        <taxon>Sar</taxon>
        <taxon>Stramenopiles</taxon>
        <taxon>Oomycota</taxon>
        <taxon>Peronosporomycetes</taxon>
        <taxon>Peronosporales</taxon>
        <taxon>Peronosporaceae</taxon>
        <taxon>Phytophthora</taxon>
    </lineage>
</organism>
<evidence type="ECO:0000313" key="2">
    <source>
        <dbReference type="Proteomes" id="UP000694044"/>
    </source>
</evidence>
<gene>
    <name evidence="1" type="ORF">PHYPSEUDO_010880</name>
</gene>
<dbReference type="Proteomes" id="UP000694044">
    <property type="component" value="Unassembled WGS sequence"/>
</dbReference>
<comment type="caution">
    <text evidence="1">The sequence shown here is derived from an EMBL/GenBank/DDBJ whole genome shotgun (WGS) entry which is preliminary data.</text>
</comment>
<dbReference type="AlphaFoldDB" id="A0A8T1VA94"/>
<reference evidence="1" key="1">
    <citation type="submission" date="2021-02" db="EMBL/GenBank/DDBJ databases">
        <authorList>
            <person name="Palmer J.M."/>
        </authorList>
    </citation>
    <scope>NUCLEOTIDE SEQUENCE</scope>
    <source>
        <strain evidence="1">SCRP734</strain>
    </source>
</reference>
<sequence>MSTNLQQGLWPSEVTAARQEAEMDVKVDLEADYSSDGDYDMEDDYDSDDFNTSSYVSDAKIARFCKKCEGRGQQYRLAKGHRALMDSKLVLAVTDLGKYAQFVKEVDEETAMCRMGDIGSDGTTKYFEGLGLKGLDHINVHVRFPGANLREAFWIDGTMQGSSASNSVPKVFLRYKSWSWKMAFLQRIMTDPSCLLTQQIPQAPGVAPADQHLRYPGAVPADQQP</sequence>
<accession>A0A8T1VA94</accession>
<keyword evidence="2" id="KW-1185">Reference proteome</keyword>
<name>A0A8T1VA94_9STRA</name>
<dbReference type="EMBL" id="JAGDFM010000474">
    <property type="protein sequence ID" value="KAG7377876.1"/>
    <property type="molecule type" value="Genomic_DNA"/>
</dbReference>
<evidence type="ECO:0000313" key="1">
    <source>
        <dbReference type="EMBL" id="KAG7377876.1"/>
    </source>
</evidence>
<protein>
    <submittedName>
        <fullName evidence="1">Uncharacterized protein</fullName>
    </submittedName>
</protein>
<proteinExistence type="predicted"/>